<name>A0A2C5Z946_9HYPO</name>
<dbReference type="GO" id="GO:0006879">
    <property type="term" value="P:intracellular iron ion homeostasis"/>
    <property type="evidence" value="ECO:0007669"/>
    <property type="project" value="TreeGrafter"/>
</dbReference>
<proteinExistence type="inferred from homology"/>
<evidence type="ECO:0000313" key="15">
    <source>
        <dbReference type="EMBL" id="PHH78395.1"/>
    </source>
</evidence>
<comment type="pathway">
    <text evidence="2">Siderophore biosynthesis.</text>
</comment>
<dbReference type="EC" id="1.14.13.196" evidence="5"/>
<feature type="domain" description="Nudix hydrolase" evidence="14">
    <location>
        <begin position="563"/>
        <end position="707"/>
    </location>
</feature>
<dbReference type="Gene3D" id="3.90.79.10">
    <property type="entry name" value="Nucleoside Triphosphate Pyrophosphohydrolase"/>
    <property type="match status" value="1"/>
</dbReference>
<comment type="catalytic activity">
    <reaction evidence="11">
        <text>L-ornithine + NADH + O2 = N(5)-hydroxy-L-ornithine + NAD(+) + H2O</text>
        <dbReference type="Rhea" id="RHEA:41512"/>
        <dbReference type="ChEBI" id="CHEBI:15377"/>
        <dbReference type="ChEBI" id="CHEBI:15379"/>
        <dbReference type="ChEBI" id="CHEBI:46911"/>
        <dbReference type="ChEBI" id="CHEBI:57540"/>
        <dbReference type="ChEBI" id="CHEBI:57945"/>
        <dbReference type="ChEBI" id="CHEBI:78275"/>
        <dbReference type="EC" id="1.14.13.196"/>
    </reaction>
</comment>
<evidence type="ECO:0000256" key="10">
    <source>
        <dbReference type="ARBA" id="ARBA00047598"/>
    </source>
</evidence>
<dbReference type="Gene3D" id="3.40.50.10470">
    <property type="entry name" value="Translation initiation factor eif-2b, domain 2"/>
    <property type="match status" value="1"/>
</dbReference>
<keyword evidence="8" id="KW-0521">NADP</keyword>
<organism evidence="15 16">
    <name type="scientific">Ophiocordyceps camponoti-rufipedis</name>
    <dbReference type="NCBI Taxonomy" id="2004952"/>
    <lineage>
        <taxon>Eukaryota</taxon>
        <taxon>Fungi</taxon>
        <taxon>Dikarya</taxon>
        <taxon>Ascomycota</taxon>
        <taxon>Pezizomycotina</taxon>
        <taxon>Sordariomycetes</taxon>
        <taxon>Hypocreomycetidae</taxon>
        <taxon>Hypocreales</taxon>
        <taxon>Ophiocordycipitaceae</taxon>
        <taxon>Ophiocordyceps</taxon>
    </lineage>
</organism>
<dbReference type="Pfam" id="PF13434">
    <property type="entry name" value="Lys_Orn_oxgnase"/>
    <property type="match status" value="1"/>
</dbReference>
<evidence type="ECO:0000256" key="2">
    <source>
        <dbReference type="ARBA" id="ARBA00004924"/>
    </source>
</evidence>
<dbReference type="SUPFAM" id="SSF55811">
    <property type="entry name" value="Nudix"/>
    <property type="match status" value="1"/>
</dbReference>
<dbReference type="Pfam" id="PF01008">
    <property type="entry name" value="IF-2B"/>
    <property type="match status" value="1"/>
</dbReference>
<evidence type="ECO:0000313" key="16">
    <source>
        <dbReference type="Proteomes" id="UP000226431"/>
    </source>
</evidence>
<comment type="similarity">
    <text evidence="4">Belongs to the lysine N(6)-hydroxylase/L-ornithine N(5)-oxygenase family.</text>
</comment>
<comment type="catalytic activity">
    <reaction evidence="10">
        <text>L-ornithine + NADPH + O2 = N(5)-hydroxy-L-ornithine + NADP(+) + H2O</text>
        <dbReference type="Rhea" id="RHEA:41508"/>
        <dbReference type="ChEBI" id="CHEBI:15377"/>
        <dbReference type="ChEBI" id="CHEBI:15379"/>
        <dbReference type="ChEBI" id="CHEBI:46911"/>
        <dbReference type="ChEBI" id="CHEBI:57783"/>
        <dbReference type="ChEBI" id="CHEBI:58349"/>
        <dbReference type="ChEBI" id="CHEBI:78275"/>
        <dbReference type="EC" id="1.14.13.196"/>
    </reaction>
</comment>
<dbReference type="PANTHER" id="PTHR42802">
    <property type="entry name" value="MONOOXYGENASE"/>
    <property type="match status" value="1"/>
</dbReference>
<evidence type="ECO:0000256" key="8">
    <source>
        <dbReference type="ARBA" id="ARBA00022857"/>
    </source>
</evidence>
<dbReference type="SUPFAM" id="SSF51905">
    <property type="entry name" value="FAD/NAD(P)-binding domain"/>
    <property type="match status" value="2"/>
</dbReference>
<evidence type="ECO:0000256" key="6">
    <source>
        <dbReference type="ARBA" id="ARBA00022630"/>
    </source>
</evidence>
<dbReference type="GO" id="GO:0016491">
    <property type="term" value="F:oxidoreductase activity"/>
    <property type="evidence" value="ECO:0007669"/>
    <property type="project" value="UniProtKB-KW"/>
</dbReference>
<comment type="cofactor">
    <cofactor evidence="1">
        <name>FAD</name>
        <dbReference type="ChEBI" id="CHEBI:57692"/>
    </cofactor>
</comment>
<feature type="compositionally biased region" description="Basic and acidic residues" evidence="13">
    <location>
        <begin position="388"/>
        <end position="401"/>
    </location>
</feature>
<keyword evidence="9" id="KW-0560">Oxidoreductase</keyword>
<comment type="caution">
    <text evidence="15">The sequence shown here is derived from an EMBL/GenBank/DDBJ whole genome shotgun (WGS) entry which is preliminary data.</text>
</comment>
<dbReference type="Pfam" id="PF00293">
    <property type="entry name" value="NUDIX"/>
    <property type="match status" value="1"/>
</dbReference>
<keyword evidence="16" id="KW-1185">Reference proteome</keyword>
<dbReference type="PROSITE" id="PS51462">
    <property type="entry name" value="NUDIX"/>
    <property type="match status" value="1"/>
</dbReference>
<dbReference type="SUPFAM" id="SSF100950">
    <property type="entry name" value="NagB/RpiA/CoA transferase-like"/>
    <property type="match status" value="1"/>
</dbReference>
<gene>
    <name evidence="15" type="ORF">CDD80_6952</name>
</gene>
<dbReference type="AlphaFoldDB" id="A0A2C5Z946"/>
<dbReference type="Gene3D" id="3.50.50.60">
    <property type="entry name" value="FAD/NAD(P)-binding domain"/>
    <property type="match status" value="1"/>
</dbReference>
<evidence type="ECO:0000256" key="11">
    <source>
        <dbReference type="ARBA" id="ARBA00049248"/>
    </source>
</evidence>
<dbReference type="InterPro" id="IPR000649">
    <property type="entry name" value="IF-2B-related"/>
</dbReference>
<dbReference type="EMBL" id="NJES01000081">
    <property type="protein sequence ID" value="PHH78395.1"/>
    <property type="molecule type" value="Genomic_DNA"/>
</dbReference>
<evidence type="ECO:0000256" key="9">
    <source>
        <dbReference type="ARBA" id="ARBA00023002"/>
    </source>
</evidence>
<comment type="similarity">
    <text evidence="3 12">Belongs to the eIF-2B alpha/beta/delta subunits family.</text>
</comment>
<evidence type="ECO:0000256" key="5">
    <source>
        <dbReference type="ARBA" id="ARBA00012881"/>
    </source>
</evidence>
<evidence type="ECO:0000256" key="3">
    <source>
        <dbReference type="ARBA" id="ARBA00007251"/>
    </source>
</evidence>
<evidence type="ECO:0000256" key="13">
    <source>
        <dbReference type="SAM" id="MobiDB-lite"/>
    </source>
</evidence>
<keyword evidence="7" id="KW-0274">FAD</keyword>
<dbReference type="InterPro" id="IPR042529">
    <property type="entry name" value="IF_2B-like_C"/>
</dbReference>
<keyword evidence="6" id="KW-0285">Flavoprotein</keyword>
<dbReference type="PANTHER" id="PTHR42802:SF1">
    <property type="entry name" value="L-ORNITHINE N(5)-MONOOXYGENASE"/>
    <property type="match status" value="1"/>
</dbReference>
<dbReference type="InterPro" id="IPR037171">
    <property type="entry name" value="NagB/RpiA_transferase-like"/>
</dbReference>
<dbReference type="InterPro" id="IPR036188">
    <property type="entry name" value="FAD/NAD-bd_sf"/>
</dbReference>
<dbReference type="InterPro" id="IPR025700">
    <property type="entry name" value="Lys/Orn_oxygenase"/>
</dbReference>
<dbReference type="STRING" id="2004952.A0A2C5Z946"/>
<dbReference type="InterPro" id="IPR015797">
    <property type="entry name" value="NUDIX_hydrolase-like_dom_sf"/>
</dbReference>
<evidence type="ECO:0000256" key="1">
    <source>
        <dbReference type="ARBA" id="ARBA00001974"/>
    </source>
</evidence>
<accession>A0A2C5Z946</accession>
<evidence type="ECO:0000256" key="4">
    <source>
        <dbReference type="ARBA" id="ARBA00007588"/>
    </source>
</evidence>
<evidence type="ECO:0000256" key="7">
    <source>
        <dbReference type="ARBA" id="ARBA00022827"/>
    </source>
</evidence>
<protein>
    <recommendedName>
        <fullName evidence="5">L-ornithine N(5)-monooxygenase [NAD(P)H]</fullName>
        <ecNumber evidence="5">1.14.13.196</ecNumber>
    </recommendedName>
</protein>
<dbReference type="OrthoDB" id="3519933at2759"/>
<feature type="region of interest" description="Disordered" evidence="13">
    <location>
        <begin position="387"/>
        <end position="418"/>
    </location>
</feature>
<evidence type="ECO:0000259" key="14">
    <source>
        <dbReference type="PROSITE" id="PS51462"/>
    </source>
</evidence>
<sequence length="1070" mass="117189">MYPHSDVVFNDSGGIINGVGRQDSRPADPQPPSSYLTAECDDDGCYDVVCVGFGPASLAVAIAMHDAMAGGRQLVNNGSPRVLFIEKQVGFAWHAGMLLPGAKMQISFVKDLATLRDPRSRFTFLNYLHCHGRLVDFTNLGTFLPARVEYEDYLRWCASHFDHLVRFGKEAVAVEPVAGAGADAEPVRSFAVIARDVVTGQTHTYRGRNVLLATGGQPSVPSSLPLSHPRIVHSSAYGHRIHHMLPKTAAAYRIAVVGAGQSAAEIFHNLPARYPNARTWLVMRPEFLRPSDDSPFVNSVFNPEYIDCLFPKSARDRSSLLAGARATNYGVVRLSLIEELYERMYDQKRRLGADETQWPHRILGGRRIARLESPRADSLTLKLRRVGHGADRAQNGRREGVSEEEAEEGEEEEEEETLEVDVIVAATGYQRNAHVQLLRAAWDMLPEAHSPRKTGTDGWTVETDGGARTLAVGRDYGIKFRAGTVASDAGVWLQGCCEGTHGLSDTLFPKSYHHRDIIDRLHSFAMSPASRLLRSTASAFSRITFPRHSHTAMLATAAKPPPQKRAVAGSFIFRFPPHGQPPQVALFRRSTNVKTYRHCYAPISGSVEADDADALATAWRELAEETGLGPRELRLLRQGKPYSFVDEAVGREWTINPFAFALRSDGPGEAAIKLDGEHESFAWFDPAEVPDDDTDNGAFRGVPHLLDSLRRVWFELELGPDAAALLHDGLCRLRDDHTSGARQLSVIALDAFTRILPALYRPARGSATRWWRSLRIVAWHLWKNGREAMGSSTLRLLLDAMTLIEARLPLSIATANLPEDGFIDAIVDDLQAVSQQRRKPDAALQDAFVSFIRHQQASRAEPSSPIRIVTLGSSATVMSCLDHAFAQSLALDIHVLESRPLFEGVSMARNIAASIPTAGQPPGTSVSVHTDASVALAAHGAHILLLGADLVDAHGNVSNKTGSLPAVLAARHVAPTVKIVVVADNGKILPMDPPSAPEHDDPFQVSRVWPDDGREAARKGNVKLSNVYFEWVPAGLIDCYITESGITTKEEIAVSAREARARASHFFDDL</sequence>
<feature type="compositionally biased region" description="Acidic residues" evidence="13">
    <location>
        <begin position="402"/>
        <end position="418"/>
    </location>
</feature>
<reference evidence="15 16" key="1">
    <citation type="submission" date="2017-06" db="EMBL/GenBank/DDBJ databases">
        <title>Ant-infecting Ophiocordyceps genomes reveal a high diversity of potential behavioral manipulation genes and a possible major role for enterotoxins.</title>
        <authorList>
            <person name="De Bekker C."/>
            <person name="Evans H.C."/>
            <person name="Brachmann A."/>
            <person name="Hughes D.P."/>
        </authorList>
    </citation>
    <scope>NUCLEOTIDE SEQUENCE [LARGE SCALE GENOMIC DNA]</scope>
    <source>
        <strain evidence="15 16">Map16</strain>
    </source>
</reference>
<dbReference type="PRINTS" id="PR00368">
    <property type="entry name" value="FADPNR"/>
</dbReference>
<dbReference type="Proteomes" id="UP000226431">
    <property type="component" value="Unassembled WGS sequence"/>
</dbReference>
<evidence type="ECO:0000256" key="12">
    <source>
        <dbReference type="RuleBase" id="RU003814"/>
    </source>
</evidence>
<dbReference type="InterPro" id="IPR000086">
    <property type="entry name" value="NUDIX_hydrolase_dom"/>
</dbReference>